<accession>A0A183V9E9</accession>
<evidence type="ECO:0000313" key="3">
    <source>
        <dbReference type="Proteomes" id="UP000050794"/>
    </source>
</evidence>
<feature type="region of interest" description="Disordered" evidence="1">
    <location>
        <begin position="61"/>
        <end position="104"/>
    </location>
</feature>
<organism evidence="3 4">
    <name type="scientific">Toxocara canis</name>
    <name type="common">Canine roundworm</name>
    <dbReference type="NCBI Taxonomy" id="6265"/>
    <lineage>
        <taxon>Eukaryota</taxon>
        <taxon>Metazoa</taxon>
        <taxon>Ecdysozoa</taxon>
        <taxon>Nematoda</taxon>
        <taxon>Chromadorea</taxon>
        <taxon>Rhabditida</taxon>
        <taxon>Spirurina</taxon>
        <taxon>Ascaridomorpha</taxon>
        <taxon>Ascaridoidea</taxon>
        <taxon>Toxocaridae</taxon>
        <taxon>Toxocara</taxon>
    </lineage>
</organism>
<keyword evidence="3" id="KW-1185">Reference proteome</keyword>
<dbReference type="WBParaSite" id="TCNE_0001737001-mRNA-1">
    <property type="protein sequence ID" value="TCNE_0001737001-mRNA-1"/>
    <property type="gene ID" value="TCNE_0001737001"/>
</dbReference>
<name>A0A183V9E9_TOXCA</name>
<dbReference type="Proteomes" id="UP000050794">
    <property type="component" value="Unassembled WGS sequence"/>
</dbReference>
<proteinExistence type="predicted"/>
<feature type="compositionally biased region" description="Basic and acidic residues" evidence="1">
    <location>
        <begin position="77"/>
        <end position="104"/>
    </location>
</feature>
<feature type="compositionally biased region" description="Basic and acidic residues" evidence="1">
    <location>
        <begin position="235"/>
        <end position="248"/>
    </location>
</feature>
<evidence type="ECO:0000313" key="4">
    <source>
        <dbReference type="WBParaSite" id="TCNE_0001737001-mRNA-1"/>
    </source>
</evidence>
<feature type="compositionally biased region" description="Basic residues" evidence="1">
    <location>
        <begin position="65"/>
        <end position="76"/>
    </location>
</feature>
<feature type="region of interest" description="Disordered" evidence="1">
    <location>
        <begin position="219"/>
        <end position="253"/>
    </location>
</feature>
<evidence type="ECO:0000256" key="1">
    <source>
        <dbReference type="SAM" id="MobiDB-lite"/>
    </source>
</evidence>
<dbReference type="AlphaFoldDB" id="A0A183V9E9"/>
<evidence type="ECO:0000313" key="2">
    <source>
        <dbReference type="EMBL" id="VDM48690.1"/>
    </source>
</evidence>
<dbReference type="EMBL" id="UYWY01024371">
    <property type="protein sequence ID" value="VDM48690.1"/>
    <property type="molecule type" value="Genomic_DNA"/>
</dbReference>
<reference evidence="4" key="1">
    <citation type="submission" date="2016-06" db="UniProtKB">
        <authorList>
            <consortium name="WormBaseParasite"/>
        </authorList>
    </citation>
    <scope>IDENTIFICATION</scope>
</reference>
<gene>
    <name evidence="2" type="ORF">TCNE_LOCUS17369</name>
</gene>
<sequence length="363" mass="41055">MCIDKLPRTTGLTGGCGEPSCPRIVVRRVYVRVHNGAGDGGHHGRVGLVYGENAMRLFAEEKSAKQKSSKANKNKAKNIDRKKDNTDEQKRAEKEQKHAGKEQKYHETASDCFVCFSQKKIEESVIEIVEPSETINGTENGKNTEAMSMHEAKHPRKKNKNKHQTDWVAFYVDKGPKAIEAMQAEKSGEAFLDLDNIEISALHTKKMMVVESTAIEEAPAAEGTEKKAKRKRARRAEDYPREAPKEVMESFASEPKLEDLPALKSTKEEKKTEWPKSKRGTFKFDNSRTLIVLRRNGENEVCNTVAFCSRCSVKHMQYLRFVVLWGKMNDSFKETFEISSCLTCCCVAAEEFPALFLLPRKTL</sequence>
<reference evidence="2 3" key="2">
    <citation type="submission" date="2018-11" db="EMBL/GenBank/DDBJ databases">
        <authorList>
            <consortium name="Pathogen Informatics"/>
        </authorList>
    </citation>
    <scope>NUCLEOTIDE SEQUENCE [LARGE SCALE GENOMIC DNA]</scope>
</reference>
<protein>
    <submittedName>
        <fullName evidence="4">DUF4604 domain-containing protein</fullName>
    </submittedName>
</protein>